<accession>A0AAE0K0W1</accession>
<evidence type="ECO:0000256" key="7">
    <source>
        <dbReference type="ARBA" id="ARBA00023214"/>
    </source>
</evidence>
<keyword evidence="7 9" id="KW-0868">Chloride</keyword>
<keyword evidence="8" id="KW-0129">CBS domain</keyword>
<organism evidence="11 12">
    <name type="scientific">Podospora didyma</name>
    <dbReference type="NCBI Taxonomy" id="330526"/>
    <lineage>
        <taxon>Eukaryota</taxon>
        <taxon>Fungi</taxon>
        <taxon>Dikarya</taxon>
        <taxon>Ascomycota</taxon>
        <taxon>Pezizomycotina</taxon>
        <taxon>Sordariomycetes</taxon>
        <taxon>Sordariomycetidae</taxon>
        <taxon>Sordariales</taxon>
        <taxon>Podosporaceae</taxon>
        <taxon>Podospora</taxon>
    </lineage>
</organism>
<keyword evidence="12" id="KW-1185">Reference proteome</keyword>
<feature type="transmembrane region" description="Helical" evidence="9">
    <location>
        <begin position="423"/>
        <end position="443"/>
    </location>
</feature>
<dbReference type="GO" id="GO:0005886">
    <property type="term" value="C:plasma membrane"/>
    <property type="evidence" value="ECO:0007669"/>
    <property type="project" value="TreeGrafter"/>
</dbReference>
<dbReference type="InterPro" id="IPR046342">
    <property type="entry name" value="CBS_dom_sf"/>
</dbReference>
<evidence type="ECO:0000256" key="5">
    <source>
        <dbReference type="ARBA" id="ARBA00023065"/>
    </source>
</evidence>
<comment type="subcellular location">
    <subcellularLocation>
        <location evidence="1 9">Membrane</location>
        <topology evidence="1 9">Multi-pass membrane protein</topology>
    </subcellularLocation>
</comment>
<evidence type="ECO:0000313" key="12">
    <source>
        <dbReference type="Proteomes" id="UP001285441"/>
    </source>
</evidence>
<dbReference type="PROSITE" id="PS51371">
    <property type="entry name" value="CBS"/>
    <property type="match status" value="1"/>
</dbReference>
<dbReference type="PANTHER" id="PTHR45711:SF3">
    <property type="entry name" value="CLC CHANNEL"/>
    <property type="match status" value="1"/>
</dbReference>
<dbReference type="SUPFAM" id="SSF54631">
    <property type="entry name" value="CBS-domain pair"/>
    <property type="match status" value="1"/>
</dbReference>
<dbReference type="AlphaFoldDB" id="A0AAE0K0W1"/>
<dbReference type="InterPro" id="IPR001807">
    <property type="entry name" value="ClC"/>
</dbReference>
<feature type="transmembrane region" description="Helical" evidence="9">
    <location>
        <begin position="129"/>
        <end position="149"/>
    </location>
</feature>
<dbReference type="Pfam" id="PF00571">
    <property type="entry name" value="CBS"/>
    <property type="match status" value="1"/>
</dbReference>
<keyword evidence="5 9" id="KW-0406">Ion transport</keyword>
<keyword evidence="6 9" id="KW-0472">Membrane</keyword>
<dbReference type="SMART" id="SM00116">
    <property type="entry name" value="CBS"/>
    <property type="match status" value="2"/>
</dbReference>
<evidence type="ECO:0000256" key="8">
    <source>
        <dbReference type="PROSITE-ProRule" id="PRU00703"/>
    </source>
</evidence>
<keyword evidence="4 9" id="KW-1133">Transmembrane helix</keyword>
<dbReference type="GO" id="GO:0005769">
    <property type="term" value="C:early endosome"/>
    <property type="evidence" value="ECO:0007669"/>
    <property type="project" value="TreeGrafter"/>
</dbReference>
<sequence>MSSVLSKDELALADTAIGERLPYNAYTTIDWLHDLIKDAFRFRTVKAQRGVRGAFAAAYEDYQGWIAAVLVGIMTAFVAFFVDFAESSFGDLKFGHCARNPLHGREACCFPKEECADWRLWSDAFGSSFTIYAGVAWMLAMAAGLVTKLTRAEIPAFASHDGAHGGENKVIYMAAGSGIPEIKLLLSGFEFPNLLSFKVLVVKALGASLAVASGLCLGKEGPFVHISSSAGYIVASLFPKFRDNGRRMREMLAVACSSALAVAFGSPVGGVLFVYEEMSSQFPRKVLWRAFLCSLIAAIMLKALDPGRTGRLVLFETNYGVAYKPQNYIFFLLLGLAGGLFGAAFCKGSLIWTRRMKPFINKYPLTELSVIVLVTALLQYPNPITREPALLMIKNLLKGCQADESEGEGWICQQERAEDKTAYYGWLIYGSVVKIVMTILTTGAKIPSGLIVPALGAGAVFGRLVGQIVPDTSPAIFAMVGAAAFLAGVSRMTVSLTVIMLELTGEVEYIPPFMIAILTAKVVVDALHEEGVNDHTVLGEYLEHEHAANIVRRSGGLVEELIPPLQSMADMTVHVGPEYKVLKQSLAHKLNRMRRHGQRDAAFVLVDDRDQLHGIISEAELDFAVHEPGFLPDNEPFDILMGPMSAFVDRSPLTVNATAPLEMVVEMFYQLGLRHVVIVEEASSRVLGVVLKQQLTMYLEHLRTL</sequence>
<dbReference type="InterPro" id="IPR014743">
    <property type="entry name" value="Cl-channel_core"/>
</dbReference>
<reference evidence="11" key="1">
    <citation type="journal article" date="2023" name="Mol. Phylogenet. Evol.">
        <title>Genome-scale phylogeny and comparative genomics of the fungal order Sordariales.</title>
        <authorList>
            <person name="Hensen N."/>
            <person name="Bonometti L."/>
            <person name="Westerberg I."/>
            <person name="Brannstrom I.O."/>
            <person name="Guillou S."/>
            <person name="Cros-Aarteil S."/>
            <person name="Calhoun S."/>
            <person name="Haridas S."/>
            <person name="Kuo A."/>
            <person name="Mondo S."/>
            <person name="Pangilinan J."/>
            <person name="Riley R."/>
            <person name="LaButti K."/>
            <person name="Andreopoulos B."/>
            <person name="Lipzen A."/>
            <person name="Chen C."/>
            <person name="Yan M."/>
            <person name="Daum C."/>
            <person name="Ng V."/>
            <person name="Clum A."/>
            <person name="Steindorff A."/>
            <person name="Ohm R.A."/>
            <person name="Martin F."/>
            <person name="Silar P."/>
            <person name="Natvig D.O."/>
            <person name="Lalanne C."/>
            <person name="Gautier V."/>
            <person name="Ament-Velasquez S.L."/>
            <person name="Kruys A."/>
            <person name="Hutchinson M.I."/>
            <person name="Powell A.J."/>
            <person name="Barry K."/>
            <person name="Miller A.N."/>
            <person name="Grigoriev I.V."/>
            <person name="Debuchy R."/>
            <person name="Gladieux P."/>
            <person name="Hiltunen Thoren M."/>
            <person name="Johannesson H."/>
        </authorList>
    </citation>
    <scope>NUCLEOTIDE SEQUENCE</scope>
    <source>
        <strain evidence="11">CBS 232.78</strain>
    </source>
</reference>
<feature type="domain" description="CBS" evidence="10">
    <location>
        <begin position="648"/>
        <end position="705"/>
    </location>
</feature>
<name>A0AAE0K0W1_9PEZI</name>
<evidence type="ECO:0000256" key="2">
    <source>
        <dbReference type="ARBA" id="ARBA00022448"/>
    </source>
</evidence>
<evidence type="ECO:0000256" key="4">
    <source>
        <dbReference type="ARBA" id="ARBA00022989"/>
    </source>
</evidence>
<evidence type="ECO:0000256" key="9">
    <source>
        <dbReference type="RuleBase" id="RU361221"/>
    </source>
</evidence>
<feature type="transmembrane region" description="Helical" evidence="9">
    <location>
        <begin position="475"/>
        <end position="494"/>
    </location>
</feature>
<gene>
    <name evidence="11" type="ORF">B0H63DRAFT_498135</name>
</gene>
<dbReference type="GO" id="GO:0005794">
    <property type="term" value="C:Golgi apparatus"/>
    <property type="evidence" value="ECO:0007669"/>
    <property type="project" value="TreeGrafter"/>
</dbReference>
<comment type="similarity">
    <text evidence="9">Belongs to the chloride channel (TC 2.A.49) family.</text>
</comment>
<evidence type="ECO:0000259" key="10">
    <source>
        <dbReference type="PROSITE" id="PS51371"/>
    </source>
</evidence>
<protein>
    <recommendedName>
        <fullName evidence="9">Chloride channel protein</fullName>
    </recommendedName>
</protein>
<dbReference type="Pfam" id="PF00654">
    <property type="entry name" value="Voltage_CLC"/>
    <property type="match status" value="1"/>
</dbReference>
<evidence type="ECO:0000313" key="11">
    <source>
        <dbReference type="EMBL" id="KAK3367988.1"/>
    </source>
</evidence>
<dbReference type="GO" id="GO:0005247">
    <property type="term" value="F:voltage-gated chloride channel activity"/>
    <property type="evidence" value="ECO:0007669"/>
    <property type="project" value="TreeGrafter"/>
</dbReference>
<dbReference type="EMBL" id="JAULSW010000011">
    <property type="protein sequence ID" value="KAK3367988.1"/>
    <property type="molecule type" value="Genomic_DNA"/>
</dbReference>
<dbReference type="SUPFAM" id="SSF81340">
    <property type="entry name" value="Clc chloride channel"/>
    <property type="match status" value="1"/>
</dbReference>
<dbReference type="Gene3D" id="3.10.580.10">
    <property type="entry name" value="CBS-domain"/>
    <property type="match status" value="1"/>
</dbReference>
<dbReference type="PANTHER" id="PTHR45711">
    <property type="entry name" value="CHLORIDE CHANNEL PROTEIN"/>
    <property type="match status" value="1"/>
</dbReference>
<keyword evidence="2 9" id="KW-0813">Transport</keyword>
<feature type="transmembrane region" description="Helical" evidence="9">
    <location>
        <begin position="328"/>
        <end position="351"/>
    </location>
</feature>
<dbReference type="CDD" id="cd02205">
    <property type="entry name" value="CBS_pair_SF"/>
    <property type="match status" value="1"/>
</dbReference>
<reference evidence="11" key="2">
    <citation type="submission" date="2023-06" db="EMBL/GenBank/DDBJ databases">
        <authorList>
            <consortium name="Lawrence Berkeley National Laboratory"/>
            <person name="Haridas S."/>
            <person name="Hensen N."/>
            <person name="Bonometti L."/>
            <person name="Westerberg I."/>
            <person name="Brannstrom I.O."/>
            <person name="Guillou S."/>
            <person name="Cros-Aarteil S."/>
            <person name="Calhoun S."/>
            <person name="Kuo A."/>
            <person name="Mondo S."/>
            <person name="Pangilinan J."/>
            <person name="Riley R."/>
            <person name="LaButti K."/>
            <person name="Andreopoulos B."/>
            <person name="Lipzen A."/>
            <person name="Chen C."/>
            <person name="Yanf M."/>
            <person name="Daum C."/>
            <person name="Ng V."/>
            <person name="Clum A."/>
            <person name="Steindorff A."/>
            <person name="Ohm R."/>
            <person name="Martin F."/>
            <person name="Silar P."/>
            <person name="Natvig D."/>
            <person name="Lalanne C."/>
            <person name="Gautier V."/>
            <person name="Ament-velasquez S.L."/>
            <person name="Kruys A."/>
            <person name="Hutchinson M.I."/>
            <person name="Powell A.J."/>
            <person name="Barry K."/>
            <person name="Miller A.N."/>
            <person name="Grigoriev I.V."/>
            <person name="Debuchy R."/>
            <person name="Gladieux P."/>
            <person name="Thoren M.H."/>
            <person name="Johannesson H."/>
        </authorList>
    </citation>
    <scope>NUCLEOTIDE SEQUENCE</scope>
    <source>
        <strain evidence="11">CBS 232.78</strain>
    </source>
</reference>
<proteinExistence type="inferred from homology"/>
<evidence type="ECO:0000256" key="6">
    <source>
        <dbReference type="ARBA" id="ARBA00023136"/>
    </source>
</evidence>
<keyword evidence="3 9" id="KW-0812">Transmembrane</keyword>
<dbReference type="PRINTS" id="PR00762">
    <property type="entry name" value="CLCHANNEL"/>
</dbReference>
<dbReference type="Proteomes" id="UP001285441">
    <property type="component" value="Unassembled WGS sequence"/>
</dbReference>
<comment type="caution">
    <text evidence="11">The sequence shown here is derived from an EMBL/GenBank/DDBJ whole genome shotgun (WGS) entry which is preliminary data.</text>
</comment>
<dbReference type="InterPro" id="IPR000644">
    <property type="entry name" value="CBS_dom"/>
</dbReference>
<feature type="transmembrane region" description="Helical" evidence="9">
    <location>
        <begin position="450"/>
        <end position="469"/>
    </location>
</feature>
<comment type="caution">
    <text evidence="9">Lacks conserved residue(s) required for the propagation of feature annotation.</text>
</comment>
<feature type="transmembrane region" description="Helical" evidence="9">
    <location>
        <begin position="251"/>
        <end position="274"/>
    </location>
</feature>
<evidence type="ECO:0000256" key="3">
    <source>
        <dbReference type="ARBA" id="ARBA00022692"/>
    </source>
</evidence>
<feature type="transmembrane region" description="Helical" evidence="9">
    <location>
        <begin position="62"/>
        <end position="82"/>
    </location>
</feature>
<dbReference type="Gene3D" id="1.10.3080.10">
    <property type="entry name" value="Clc chloride channel"/>
    <property type="match status" value="1"/>
</dbReference>
<evidence type="ECO:0000256" key="1">
    <source>
        <dbReference type="ARBA" id="ARBA00004141"/>
    </source>
</evidence>